<dbReference type="InterPro" id="IPR003347">
    <property type="entry name" value="JmjC_dom"/>
</dbReference>
<dbReference type="Pfam" id="PF13621">
    <property type="entry name" value="Cupin_8"/>
    <property type="match status" value="1"/>
</dbReference>
<dbReference type="SUPFAM" id="SSF51197">
    <property type="entry name" value="Clavaminate synthase-like"/>
    <property type="match status" value="1"/>
</dbReference>
<proteinExistence type="predicted"/>
<accession>A0A0L0DR27</accession>
<keyword evidence="5" id="KW-1185">Reference proteome</keyword>
<dbReference type="Gene3D" id="2.60.120.650">
    <property type="entry name" value="Cupin"/>
    <property type="match status" value="1"/>
</dbReference>
<dbReference type="InterPro" id="IPR041667">
    <property type="entry name" value="Cupin_8"/>
</dbReference>
<dbReference type="PROSITE" id="PS50297">
    <property type="entry name" value="ANK_REP_REGION"/>
    <property type="match status" value="1"/>
</dbReference>
<evidence type="ECO:0000256" key="1">
    <source>
        <dbReference type="PROSITE-ProRule" id="PRU00023"/>
    </source>
</evidence>
<dbReference type="PANTHER" id="PTHR12480">
    <property type="entry name" value="ARGININE DEMETHYLASE AND LYSYL-HYDROXYLASE JMJD"/>
    <property type="match status" value="1"/>
</dbReference>
<dbReference type="Pfam" id="PF13857">
    <property type="entry name" value="Ank_5"/>
    <property type="match status" value="1"/>
</dbReference>
<keyword evidence="1" id="KW-0040">ANK repeat</keyword>
<dbReference type="InterPro" id="IPR036770">
    <property type="entry name" value="Ankyrin_rpt-contain_sf"/>
</dbReference>
<keyword evidence="2" id="KW-0472">Membrane</keyword>
<protein>
    <submittedName>
        <fullName evidence="4">JmjC domain-containing protein</fullName>
    </submittedName>
</protein>
<dbReference type="eggNOG" id="KOG2130">
    <property type="taxonomic scope" value="Eukaryota"/>
</dbReference>
<dbReference type="GO" id="GO:0005737">
    <property type="term" value="C:cytoplasm"/>
    <property type="evidence" value="ECO:0007669"/>
    <property type="project" value="TreeGrafter"/>
</dbReference>
<dbReference type="SMART" id="SM00558">
    <property type="entry name" value="JmjC"/>
    <property type="match status" value="1"/>
</dbReference>
<feature type="repeat" description="ANK" evidence="1">
    <location>
        <begin position="105"/>
        <end position="137"/>
    </location>
</feature>
<dbReference type="SUPFAM" id="SSF48403">
    <property type="entry name" value="Ankyrin repeat"/>
    <property type="match status" value="1"/>
</dbReference>
<dbReference type="InterPro" id="IPR002110">
    <property type="entry name" value="Ankyrin_rpt"/>
</dbReference>
<feature type="transmembrane region" description="Helical" evidence="2">
    <location>
        <begin position="12"/>
        <end position="32"/>
    </location>
</feature>
<dbReference type="Gene3D" id="1.25.40.20">
    <property type="entry name" value="Ankyrin repeat-containing domain"/>
    <property type="match status" value="1"/>
</dbReference>
<dbReference type="GO" id="GO:0005634">
    <property type="term" value="C:nucleus"/>
    <property type="evidence" value="ECO:0007669"/>
    <property type="project" value="TreeGrafter"/>
</dbReference>
<name>A0A0L0DR27_THETB</name>
<evidence type="ECO:0000256" key="2">
    <source>
        <dbReference type="SAM" id="Phobius"/>
    </source>
</evidence>
<dbReference type="PANTHER" id="PTHR12480:SF22">
    <property type="entry name" value="JMJC DOMAIN-CONTAINING PROTEIN"/>
    <property type="match status" value="1"/>
</dbReference>
<dbReference type="OrthoDB" id="66903at2759"/>
<organism evidence="4 5">
    <name type="scientific">Thecamonas trahens ATCC 50062</name>
    <dbReference type="NCBI Taxonomy" id="461836"/>
    <lineage>
        <taxon>Eukaryota</taxon>
        <taxon>Apusozoa</taxon>
        <taxon>Apusomonadida</taxon>
        <taxon>Apusomonadidae</taxon>
        <taxon>Thecamonas</taxon>
    </lineage>
</organism>
<sequence length="559" mass="61059">MGCQRTRRGVIIARIVLAVSSAWITLVVSVYVSTFFAPLALPAVVSHPVAVVAKGMGAEWTTYSPGADMPCIALSILSPAARLGSLTIVSDLLAHGALVDSRDACGATPLHYAALGDWYSITAMLVVAGADPQAKDARGRTPRDVAGPRAVRALDHYALRDGDSVDGAEAAYLAVERGGREMAEEEALAAERASELGFTHLRAIDRWPRGSLSVAEFRTRYAEPGIPVILEDMNPVLFPEAPLTRELLNATCGSQPVKLQRYAAEADVWAGLEQVKTEKPVTLGEFLTAAGPNSELPADDPLYNAHLFDWSFIDHCPRTVAATKFTIPAVFASDLFQEVDPVAARCGRCLHWPSLFVQQGRSRSGMHQDARHTHFWQALVLGRKEWLIFPQTQMRNLYQGDEPGSAVFDLDAFDPDFDRFPRARHIRGWQAFTKSGDMIFVPGGSPHQVRNVEAPIALSTNYVDSTNYQLYLDDLLTAAEESALKEAMSDLASRPEVFEPAITDKLFMGEYRTSDLTVEEFRQLVAVDSAAEKGLIDAFGVVVRYAEAVTLGVIDHFIS</sequence>
<gene>
    <name evidence="4" type="ORF">AMSG_01575</name>
</gene>
<dbReference type="Proteomes" id="UP000054408">
    <property type="component" value="Unassembled WGS sequence"/>
</dbReference>
<dbReference type="RefSeq" id="XP_013761625.1">
    <property type="nucleotide sequence ID" value="XM_013906171.1"/>
</dbReference>
<dbReference type="STRING" id="461836.A0A0L0DR27"/>
<dbReference type="InterPro" id="IPR050910">
    <property type="entry name" value="JMJD6_ArgDemeth/LysHydrox"/>
</dbReference>
<dbReference type="GO" id="GO:0106140">
    <property type="term" value="F:P-TEFb complex binding"/>
    <property type="evidence" value="ECO:0007669"/>
    <property type="project" value="TreeGrafter"/>
</dbReference>
<keyword evidence="2" id="KW-0812">Transmembrane</keyword>
<reference evidence="4 5" key="1">
    <citation type="submission" date="2010-05" db="EMBL/GenBank/DDBJ databases">
        <title>The Genome Sequence of Thecamonas trahens ATCC 50062.</title>
        <authorList>
            <consortium name="The Broad Institute Genome Sequencing Platform"/>
            <person name="Russ C."/>
            <person name="Cuomo C."/>
            <person name="Shea T."/>
            <person name="Young S.K."/>
            <person name="Zeng Q."/>
            <person name="Koehrsen M."/>
            <person name="Haas B."/>
            <person name="Borodovsky M."/>
            <person name="Guigo R."/>
            <person name="Alvarado L."/>
            <person name="Berlin A."/>
            <person name="Bochicchio J."/>
            <person name="Borenstein D."/>
            <person name="Chapman S."/>
            <person name="Chen Z."/>
            <person name="Freedman E."/>
            <person name="Gellesch M."/>
            <person name="Goldberg J."/>
            <person name="Griggs A."/>
            <person name="Gujja S."/>
            <person name="Heilman E."/>
            <person name="Heiman D."/>
            <person name="Hepburn T."/>
            <person name="Howarth C."/>
            <person name="Jen D."/>
            <person name="Larson L."/>
            <person name="Mehta T."/>
            <person name="Park D."/>
            <person name="Pearson M."/>
            <person name="Roberts A."/>
            <person name="Saif S."/>
            <person name="Shenoy N."/>
            <person name="Sisk P."/>
            <person name="Stolte C."/>
            <person name="Sykes S."/>
            <person name="Thomson T."/>
            <person name="Walk T."/>
            <person name="White J."/>
            <person name="Yandava C."/>
            <person name="Burger G."/>
            <person name="Gray M.W."/>
            <person name="Holland P.W.H."/>
            <person name="King N."/>
            <person name="Lang F.B.F."/>
            <person name="Roger A.J."/>
            <person name="Ruiz-Trillo I."/>
            <person name="Lander E."/>
            <person name="Nusbaum C."/>
        </authorList>
    </citation>
    <scope>NUCLEOTIDE SEQUENCE [LARGE SCALE GENOMIC DNA]</scope>
    <source>
        <strain evidence="4 5">ATCC 50062</strain>
    </source>
</reference>
<dbReference type="GeneID" id="25561321"/>
<evidence type="ECO:0000259" key="3">
    <source>
        <dbReference type="PROSITE" id="PS51184"/>
    </source>
</evidence>
<dbReference type="PROSITE" id="PS51184">
    <property type="entry name" value="JMJC"/>
    <property type="match status" value="1"/>
</dbReference>
<dbReference type="AlphaFoldDB" id="A0A0L0DR27"/>
<evidence type="ECO:0000313" key="4">
    <source>
        <dbReference type="EMBL" id="KNC54725.1"/>
    </source>
</evidence>
<feature type="domain" description="JmjC" evidence="3">
    <location>
        <begin position="316"/>
        <end position="479"/>
    </location>
</feature>
<dbReference type="PROSITE" id="PS50088">
    <property type="entry name" value="ANK_REPEAT"/>
    <property type="match status" value="1"/>
</dbReference>
<dbReference type="GO" id="GO:0033749">
    <property type="term" value="F:histone H4R3 demethylase activity"/>
    <property type="evidence" value="ECO:0007669"/>
    <property type="project" value="TreeGrafter"/>
</dbReference>
<dbReference type="EMBL" id="GL349438">
    <property type="protein sequence ID" value="KNC54725.1"/>
    <property type="molecule type" value="Genomic_DNA"/>
</dbReference>
<keyword evidence="2" id="KW-1133">Transmembrane helix</keyword>
<evidence type="ECO:0000313" key="5">
    <source>
        <dbReference type="Proteomes" id="UP000054408"/>
    </source>
</evidence>